<feature type="domain" description="SGNH hydrolase-type esterase" evidence="1">
    <location>
        <begin position="14"/>
        <end position="229"/>
    </location>
</feature>
<dbReference type="EMBL" id="HBNS01019710">
    <property type="protein sequence ID" value="CAE4608675.1"/>
    <property type="molecule type" value="Transcribed_RNA"/>
</dbReference>
<dbReference type="PANTHER" id="PTHR14209">
    <property type="entry name" value="ISOAMYL ACETATE-HYDROLYZING ESTERASE 1"/>
    <property type="match status" value="1"/>
</dbReference>
<dbReference type="SUPFAM" id="SSF52266">
    <property type="entry name" value="SGNH hydrolase"/>
    <property type="match status" value="1"/>
</dbReference>
<dbReference type="Gene3D" id="3.40.50.1110">
    <property type="entry name" value="SGNH hydrolase"/>
    <property type="match status" value="1"/>
</dbReference>
<gene>
    <name evidence="2" type="ORF">DBRI00130_LOCUS15676</name>
</gene>
<dbReference type="InterPro" id="IPR036514">
    <property type="entry name" value="SGNH_hydro_sf"/>
</dbReference>
<dbReference type="CDD" id="cd01838">
    <property type="entry name" value="Isoamyl_acetate_hydrolase_like"/>
    <property type="match status" value="1"/>
</dbReference>
<dbReference type="Pfam" id="PF13472">
    <property type="entry name" value="Lipase_GDSL_2"/>
    <property type="match status" value="1"/>
</dbReference>
<protein>
    <recommendedName>
        <fullName evidence="1">SGNH hydrolase-type esterase domain-containing protein</fullName>
    </recommendedName>
</protein>
<evidence type="ECO:0000313" key="2">
    <source>
        <dbReference type="EMBL" id="CAE4608675.1"/>
    </source>
</evidence>
<dbReference type="PANTHER" id="PTHR14209:SF19">
    <property type="entry name" value="ISOAMYL ACETATE-HYDROLYZING ESTERASE 1 HOMOLOG"/>
    <property type="match status" value="1"/>
</dbReference>
<sequence length="273" mass="29800">MVSIPVRIRPLIILFGDSITQQGFGWTDTSPGWAALLSRDYSRRADVLNRGFSGYNTRMALDLLPNIVGSSSTGQQQTNILFATVFFGANDAALPGELQHIPPDEYSNNLISIVEHMKNSTLQVSVGDDNSKDVESCSSDDDDLPIILFTPPPVDADAWYAHRGEPKDKKRINDRANENAKLYGDIVKDVAKKANCSVLDVFDCLGGNGPVETYGKHLRDGLHLSASGNVLVYEGLMEVLGKDHPHLLPMIDGSGKYGKSGIPLEEKLWGELC</sequence>
<evidence type="ECO:0000259" key="1">
    <source>
        <dbReference type="Pfam" id="PF13472"/>
    </source>
</evidence>
<proteinExistence type="predicted"/>
<name>A0A7S4RCI8_9STRA</name>
<reference evidence="2" key="1">
    <citation type="submission" date="2021-01" db="EMBL/GenBank/DDBJ databases">
        <authorList>
            <person name="Corre E."/>
            <person name="Pelletier E."/>
            <person name="Niang G."/>
            <person name="Scheremetjew M."/>
            <person name="Finn R."/>
            <person name="Kale V."/>
            <person name="Holt S."/>
            <person name="Cochrane G."/>
            <person name="Meng A."/>
            <person name="Brown T."/>
            <person name="Cohen L."/>
        </authorList>
    </citation>
    <scope>NUCLEOTIDE SEQUENCE</scope>
    <source>
        <strain evidence="2">GSO104</strain>
    </source>
</reference>
<organism evidence="2">
    <name type="scientific">Ditylum brightwellii</name>
    <dbReference type="NCBI Taxonomy" id="49249"/>
    <lineage>
        <taxon>Eukaryota</taxon>
        <taxon>Sar</taxon>
        <taxon>Stramenopiles</taxon>
        <taxon>Ochrophyta</taxon>
        <taxon>Bacillariophyta</taxon>
        <taxon>Mediophyceae</taxon>
        <taxon>Lithodesmiophycidae</taxon>
        <taxon>Lithodesmiales</taxon>
        <taxon>Lithodesmiaceae</taxon>
        <taxon>Ditylum</taxon>
    </lineage>
</organism>
<accession>A0A7S4RCI8</accession>
<dbReference type="AlphaFoldDB" id="A0A7S4RCI8"/>
<dbReference type="InterPro" id="IPR045136">
    <property type="entry name" value="Iah1-like"/>
</dbReference>
<dbReference type="InterPro" id="IPR013830">
    <property type="entry name" value="SGNH_hydro"/>
</dbReference>